<feature type="region of interest" description="Disordered" evidence="1">
    <location>
        <begin position="48"/>
        <end position="71"/>
    </location>
</feature>
<feature type="compositionally biased region" description="Basic residues" evidence="1">
    <location>
        <begin position="10"/>
        <end position="20"/>
    </location>
</feature>
<feature type="region of interest" description="Disordered" evidence="1">
    <location>
        <begin position="107"/>
        <end position="131"/>
    </location>
</feature>
<gene>
    <name evidence="2" type="ORF">DOTSEDRAFT_71647</name>
</gene>
<dbReference type="Proteomes" id="UP000016933">
    <property type="component" value="Unassembled WGS sequence"/>
</dbReference>
<keyword evidence="3" id="KW-1185">Reference proteome</keyword>
<protein>
    <submittedName>
        <fullName evidence="2">Uncharacterized protein</fullName>
    </submittedName>
</protein>
<organism evidence="2 3">
    <name type="scientific">Dothistroma septosporum (strain NZE10 / CBS 128990)</name>
    <name type="common">Red band needle blight fungus</name>
    <name type="synonym">Mycosphaerella pini</name>
    <dbReference type="NCBI Taxonomy" id="675120"/>
    <lineage>
        <taxon>Eukaryota</taxon>
        <taxon>Fungi</taxon>
        <taxon>Dikarya</taxon>
        <taxon>Ascomycota</taxon>
        <taxon>Pezizomycotina</taxon>
        <taxon>Dothideomycetes</taxon>
        <taxon>Dothideomycetidae</taxon>
        <taxon>Mycosphaerellales</taxon>
        <taxon>Mycosphaerellaceae</taxon>
        <taxon>Dothistroma</taxon>
    </lineage>
</organism>
<proteinExistence type="predicted"/>
<evidence type="ECO:0000313" key="3">
    <source>
        <dbReference type="Proteomes" id="UP000016933"/>
    </source>
</evidence>
<reference evidence="2 3" key="2">
    <citation type="journal article" date="2012" name="PLoS Pathog.">
        <title>Diverse lifestyles and strategies of plant pathogenesis encoded in the genomes of eighteen Dothideomycetes fungi.</title>
        <authorList>
            <person name="Ohm R.A."/>
            <person name="Feau N."/>
            <person name="Henrissat B."/>
            <person name="Schoch C.L."/>
            <person name="Horwitz B.A."/>
            <person name="Barry K.W."/>
            <person name="Condon B.J."/>
            <person name="Copeland A.C."/>
            <person name="Dhillon B."/>
            <person name="Glaser F."/>
            <person name="Hesse C.N."/>
            <person name="Kosti I."/>
            <person name="LaButti K."/>
            <person name="Lindquist E.A."/>
            <person name="Lucas S."/>
            <person name="Salamov A.A."/>
            <person name="Bradshaw R.E."/>
            <person name="Ciuffetti L."/>
            <person name="Hamelin R.C."/>
            <person name="Kema G.H.J."/>
            <person name="Lawrence C."/>
            <person name="Scott J.A."/>
            <person name="Spatafora J.W."/>
            <person name="Turgeon B.G."/>
            <person name="de Wit P.J.G.M."/>
            <person name="Zhong S."/>
            <person name="Goodwin S.B."/>
            <person name="Grigoriev I.V."/>
        </authorList>
    </citation>
    <scope>NUCLEOTIDE SEQUENCE [LARGE SCALE GENOMIC DNA]</scope>
    <source>
        <strain evidence="3">NZE10 / CBS 128990</strain>
    </source>
</reference>
<dbReference type="HOGENOM" id="CLU_1927549_0_0_1"/>
<evidence type="ECO:0000256" key="1">
    <source>
        <dbReference type="SAM" id="MobiDB-lite"/>
    </source>
</evidence>
<reference evidence="3" key="1">
    <citation type="journal article" date="2012" name="PLoS Genet.">
        <title>The genomes of the fungal plant pathogens Cladosporium fulvum and Dothistroma septosporum reveal adaptation to different hosts and lifestyles but also signatures of common ancestry.</title>
        <authorList>
            <person name="de Wit P.J.G.M."/>
            <person name="van der Burgt A."/>
            <person name="Oekmen B."/>
            <person name="Stergiopoulos I."/>
            <person name="Abd-Elsalam K.A."/>
            <person name="Aerts A.L."/>
            <person name="Bahkali A.H."/>
            <person name="Beenen H.G."/>
            <person name="Chettri P."/>
            <person name="Cox M.P."/>
            <person name="Datema E."/>
            <person name="de Vries R.P."/>
            <person name="Dhillon B."/>
            <person name="Ganley A.R."/>
            <person name="Griffiths S.A."/>
            <person name="Guo Y."/>
            <person name="Hamelin R.C."/>
            <person name="Henrissat B."/>
            <person name="Kabir M.S."/>
            <person name="Jashni M.K."/>
            <person name="Kema G."/>
            <person name="Klaubauf S."/>
            <person name="Lapidus A."/>
            <person name="Levasseur A."/>
            <person name="Lindquist E."/>
            <person name="Mehrabi R."/>
            <person name="Ohm R.A."/>
            <person name="Owen T.J."/>
            <person name="Salamov A."/>
            <person name="Schwelm A."/>
            <person name="Schijlen E."/>
            <person name="Sun H."/>
            <person name="van den Burg H.A."/>
            <person name="van Ham R.C.H.J."/>
            <person name="Zhang S."/>
            <person name="Goodwin S.B."/>
            <person name="Grigoriev I.V."/>
            <person name="Collemare J."/>
            <person name="Bradshaw R.E."/>
        </authorList>
    </citation>
    <scope>NUCLEOTIDE SEQUENCE [LARGE SCALE GENOMIC DNA]</scope>
    <source>
        <strain evidence="3">NZE10 / CBS 128990</strain>
    </source>
</reference>
<accession>N1PNE3</accession>
<dbReference type="EMBL" id="KB446539">
    <property type="protein sequence ID" value="EME43910.1"/>
    <property type="molecule type" value="Genomic_DNA"/>
</dbReference>
<dbReference type="AlphaFoldDB" id="N1PNE3"/>
<evidence type="ECO:0000313" key="2">
    <source>
        <dbReference type="EMBL" id="EME43910.1"/>
    </source>
</evidence>
<feature type="compositionally biased region" description="Polar residues" evidence="1">
    <location>
        <begin position="48"/>
        <end position="66"/>
    </location>
</feature>
<feature type="region of interest" description="Disordered" evidence="1">
    <location>
        <begin position="1"/>
        <end position="27"/>
    </location>
</feature>
<name>N1PNE3_DOTSN</name>
<sequence>MLGVGGISKSKQKITPRKLHQSGGSRQMTCKGHLLCCRAAFRTTVHRNGTAPSRTRSSCSWSARHSGNSRRPDATRWYVVRFGIWGEREESHEWSCDQCDAVKAASNRGKARGFGKADFSSDSCDQRRQRQ</sequence>